<evidence type="ECO:0000313" key="1">
    <source>
        <dbReference type="EMBL" id="MEI5993037.1"/>
    </source>
</evidence>
<organism evidence="2">
    <name type="scientific">Candidatus Enterococcus mansonii</name>
    <dbReference type="NCBI Taxonomy" id="1834181"/>
    <lineage>
        <taxon>Bacteria</taxon>
        <taxon>Bacillati</taxon>
        <taxon>Bacillota</taxon>
        <taxon>Bacilli</taxon>
        <taxon>Lactobacillales</taxon>
        <taxon>Enterococcaceae</taxon>
        <taxon>Enterococcus</taxon>
    </lineage>
</organism>
<dbReference type="SUPFAM" id="SSF53474">
    <property type="entry name" value="alpha/beta-Hydrolases"/>
    <property type="match status" value="1"/>
</dbReference>
<sequence length="429" mass="48007">MLNTDKENVELAKQEYDQYQVGDTVTIGKGDSKKTIGYVSEIVNNKETGEQAFIITDGNPKLQKPDEVNHVTILFQGSLGIDKTVENPGEVKRDWWDNNKQIAKTVVKGLKDPKAEFEPTKQMKSSGKTLNNAMDKYFNATFDAYGHSQASSNVQYALGALDSQGKIDRISGAFIYQGPNAFSMLNKKQRKRVAQLKDRIFNFVDEKDAVPIGYRISNGILNSFHIGTIIFVDSKKKGMTDQHMWGGYQFKNGQLQVTKESLVQFQQAKHTYNMLIMREQVKALEQLEKKLTASGGGLSSGERIYLEDSRALAVVSHASSEFETAMLLVVMVYQKGIQNAEKLWTETLTDARSIGVELSESEIISALASGGCTKQSIVTEPVNEYQQKITKAKKMYEKFNQLAKEIRGKVTELVQRDQELAKQLKGLVS</sequence>
<dbReference type="InterPro" id="IPR029058">
    <property type="entry name" value="AB_hydrolase_fold"/>
</dbReference>
<dbReference type="RefSeq" id="WP_086331708.1">
    <property type="nucleotide sequence ID" value="NZ_NGLE02000001.1"/>
</dbReference>
<dbReference type="AlphaFoldDB" id="A0A242C665"/>
<proteinExistence type="predicted"/>
<evidence type="ECO:0000313" key="2">
    <source>
        <dbReference type="EMBL" id="OTO05681.1"/>
    </source>
</evidence>
<dbReference type="STRING" id="1834181.A5880_002856"/>
<dbReference type="EMBL" id="NGLE01000004">
    <property type="protein sequence ID" value="OTO05681.1"/>
    <property type="molecule type" value="Genomic_DNA"/>
</dbReference>
<gene>
    <name evidence="1" type="ORF">A5880_000578</name>
    <name evidence="2" type="ORF">A5880_002856</name>
</gene>
<reference evidence="1 3" key="2">
    <citation type="submission" date="2018-07" db="EMBL/GenBank/DDBJ databases">
        <title>The Genome Sequence of Enterococcus sp. DIV0659b.</title>
        <authorList>
            <consortium name="The Broad Institute Genomics Platform"/>
            <consortium name="The Broad Institute Genomic Center for Infectious Diseases"/>
            <person name="Earl A."/>
            <person name="Manson A."/>
            <person name="Schwartman J."/>
            <person name="Gilmore M."/>
            <person name="Abouelleil A."/>
            <person name="Cao P."/>
            <person name="Chapman S."/>
            <person name="Cusick C."/>
            <person name="Shea T."/>
            <person name="Young S."/>
            <person name="Neafsey D."/>
            <person name="Nusbaum C."/>
            <person name="Birren B."/>
        </authorList>
    </citation>
    <scope>NUCLEOTIDE SEQUENCE [LARGE SCALE GENOMIC DNA]</scope>
    <source>
        <strain evidence="1 3">4G2_DIV0659</strain>
    </source>
</reference>
<evidence type="ECO:0000313" key="3">
    <source>
        <dbReference type="Proteomes" id="UP000195139"/>
    </source>
</evidence>
<keyword evidence="3" id="KW-1185">Reference proteome</keyword>
<accession>A0A242C665</accession>
<dbReference type="Proteomes" id="UP000195139">
    <property type="component" value="Unassembled WGS sequence"/>
</dbReference>
<protein>
    <submittedName>
        <fullName evidence="2">Uncharacterized protein</fullName>
    </submittedName>
</protein>
<comment type="caution">
    <text evidence="2">The sequence shown here is derived from an EMBL/GenBank/DDBJ whole genome shotgun (WGS) entry which is preliminary data.</text>
</comment>
<dbReference type="EMBL" id="NGLE02000001">
    <property type="protein sequence ID" value="MEI5993037.1"/>
    <property type="molecule type" value="Genomic_DNA"/>
</dbReference>
<reference evidence="2" key="1">
    <citation type="submission" date="2017-05" db="EMBL/GenBank/DDBJ databases">
        <title>The Genome Sequence of Enterococcus sp. 4G2_DIV0659.</title>
        <authorList>
            <consortium name="The Broad Institute Genomics Platform"/>
            <consortium name="The Broad Institute Genomic Center for Infectious Diseases"/>
            <person name="Earl A."/>
            <person name="Manson A."/>
            <person name="Schwartman J."/>
            <person name="Gilmore M."/>
            <person name="Abouelleil A."/>
            <person name="Cao P."/>
            <person name="Chapman S."/>
            <person name="Cusick C."/>
            <person name="Shea T."/>
            <person name="Young S."/>
            <person name="Neafsey D."/>
            <person name="Nusbaum C."/>
            <person name="Birren B."/>
        </authorList>
    </citation>
    <scope>NUCLEOTIDE SEQUENCE [LARGE SCALE GENOMIC DNA]</scope>
    <source>
        <strain evidence="2">4G2_DIV0659</strain>
    </source>
</reference>
<name>A0A242C665_9ENTE</name>
<dbReference type="OrthoDB" id="2365336at2"/>